<evidence type="ECO:0000313" key="2">
    <source>
        <dbReference type="Proteomes" id="UP000030762"/>
    </source>
</evidence>
<proteinExistence type="predicted"/>
<reference evidence="1 2" key="1">
    <citation type="submission" date="2012-04" db="EMBL/GenBank/DDBJ databases">
        <title>The Genome Sequence of Saprolegnia declina VS20.</title>
        <authorList>
            <consortium name="The Broad Institute Genome Sequencing Platform"/>
            <person name="Russ C."/>
            <person name="Nusbaum C."/>
            <person name="Tyler B."/>
            <person name="van West P."/>
            <person name="Dieguez-Uribeondo J."/>
            <person name="de Bruijn I."/>
            <person name="Tripathy S."/>
            <person name="Jiang R."/>
            <person name="Young S.K."/>
            <person name="Zeng Q."/>
            <person name="Gargeya S."/>
            <person name="Fitzgerald M."/>
            <person name="Haas B."/>
            <person name="Abouelleil A."/>
            <person name="Alvarado L."/>
            <person name="Arachchi H.M."/>
            <person name="Berlin A."/>
            <person name="Chapman S.B."/>
            <person name="Goldberg J."/>
            <person name="Griggs A."/>
            <person name="Gujja S."/>
            <person name="Hansen M."/>
            <person name="Howarth C."/>
            <person name="Imamovic A."/>
            <person name="Larimer J."/>
            <person name="McCowen C."/>
            <person name="Montmayeur A."/>
            <person name="Murphy C."/>
            <person name="Neiman D."/>
            <person name="Pearson M."/>
            <person name="Priest M."/>
            <person name="Roberts A."/>
            <person name="Saif S."/>
            <person name="Shea T."/>
            <person name="Sisk P."/>
            <person name="Sykes S."/>
            <person name="Wortman J."/>
            <person name="Nusbaum C."/>
            <person name="Birren B."/>
        </authorList>
    </citation>
    <scope>NUCLEOTIDE SEQUENCE [LARGE SCALE GENOMIC DNA]</scope>
    <source>
        <strain evidence="1 2">VS20</strain>
    </source>
</reference>
<dbReference type="AlphaFoldDB" id="T0Q4I1"/>
<dbReference type="EMBL" id="JH767162">
    <property type="protein sequence ID" value="EQC32744.1"/>
    <property type="molecule type" value="Genomic_DNA"/>
</dbReference>
<dbReference type="Gene3D" id="3.80.10.10">
    <property type="entry name" value="Ribonuclease Inhibitor"/>
    <property type="match status" value="1"/>
</dbReference>
<dbReference type="OMA" id="HAMSNTR"/>
<evidence type="ECO:0008006" key="3">
    <source>
        <dbReference type="Google" id="ProtNLM"/>
    </source>
</evidence>
<accession>T0Q4I1</accession>
<dbReference type="InterPro" id="IPR032675">
    <property type="entry name" value="LRR_dom_sf"/>
</dbReference>
<dbReference type="InParanoid" id="T0Q4I1"/>
<dbReference type="SUPFAM" id="SSF52047">
    <property type="entry name" value="RNI-like"/>
    <property type="match status" value="1"/>
</dbReference>
<evidence type="ECO:0000313" key="1">
    <source>
        <dbReference type="EMBL" id="EQC32744.1"/>
    </source>
</evidence>
<protein>
    <recommendedName>
        <fullName evidence="3">F-box domain-containing protein</fullName>
    </recommendedName>
</protein>
<gene>
    <name evidence="1" type="ORF">SDRG_09716</name>
</gene>
<dbReference type="RefSeq" id="XP_008613888.1">
    <property type="nucleotide sequence ID" value="XM_008615666.1"/>
</dbReference>
<name>T0Q4I1_SAPDV</name>
<dbReference type="Proteomes" id="UP000030762">
    <property type="component" value="Unassembled WGS sequence"/>
</dbReference>
<organism evidence="1 2">
    <name type="scientific">Saprolegnia diclina (strain VS20)</name>
    <dbReference type="NCBI Taxonomy" id="1156394"/>
    <lineage>
        <taxon>Eukaryota</taxon>
        <taxon>Sar</taxon>
        <taxon>Stramenopiles</taxon>
        <taxon>Oomycota</taxon>
        <taxon>Saprolegniomycetes</taxon>
        <taxon>Saprolegniales</taxon>
        <taxon>Saprolegniaceae</taxon>
        <taxon>Saprolegnia</taxon>
    </lineage>
</organism>
<sequence>MLPPELVQRVAVCIESGDDFVTFLDAMTNTRLTLPLLLLQTLAMSRSADEVWPAPNLEALPCPQLVPLSITIEGACSAARMTILPSLCAVIAHTPSLRTLDIVFARTSELYRPSITQLVAAIAASHIVSLSLLAHDFFKLPSDSAHVLGQYLFRSPMTHVRLSKISFDANGLLSWLVQHLLMSPTLVELAVLDSPVVASVVPPRSFGRHLQCISLSAVSLSETTRLTQRLADHTHLTSLSLHFDASAELQPTDPPNGHVVDNLICNVLPHLHRLVELSLRHCVVSPAAMHALGRNVLPRLNVLELAANSLYDRGCLTLACYLPTAHHLVKLALINRGCMDAGVPPLVIALERLPSLTTLDLSELAHTARRG</sequence>
<dbReference type="OrthoDB" id="120976at2759"/>
<dbReference type="GeneID" id="19950443"/>
<keyword evidence="2" id="KW-1185">Reference proteome</keyword>
<dbReference type="VEuPathDB" id="FungiDB:SDRG_09716"/>